<feature type="transmembrane region" description="Helical" evidence="6">
    <location>
        <begin position="474"/>
        <end position="497"/>
    </location>
</feature>
<dbReference type="PANTHER" id="PTHR30619:SF1">
    <property type="entry name" value="RECOMBINATION PROTEIN 2"/>
    <property type="match status" value="1"/>
</dbReference>
<proteinExistence type="predicted"/>
<dbReference type="InterPro" id="IPR025405">
    <property type="entry name" value="DUF4131"/>
</dbReference>
<dbReference type="NCBIfam" id="TIGR00360">
    <property type="entry name" value="ComEC_N-term"/>
    <property type="match status" value="1"/>
</dbReference>
<reference evidence="9 10" key="1">
    <citation type="journal article" date="2013" name="Genome Announc.">
        <title>Draft Genome Sequence of Sphingobium ummariense Strain RL-3, a Hexachlorocyclohexane-Degrading Bacterium.</title>
        <authorList>
            <person name="Kohli P."/>
            <person name="Dua A."/>
            <person name="Sangwan N."/>
            <person name="Oldach P."/>
            <person name="Khurana J.P."/>
            <person name="Lal R."/>
        </authorList>
    </citation>
    <scope>NUCLEOTIDE SEQUENCE [LARGE SCALE GENOMIC DNA]</scope>
    <source>
        <strain evidence="9 10">RL-3</strain>
    </source>
</reference>
<dbReference type="Proteomes" id="UP000015523">
    <property type="component" value="Unassembled WGS sequence"/>
</dbReference>
<evidence type="ECO:0000256" key="6">
    <source>
        <dbReference type="SAM" id="Phobius"/>
    </source>
</evidence>
<feature type="transmembrane region" description="Helical" evidence="6">
    <location>
        <begin position="346"/>
        <end position="362"/>
    </location>
</feature>
<evidence type="ECO:0000259" key="7">
    <source>
        <dbReference type="Pfam" id="PF03772"/>
    </source>
</evidence>
<evidence type="ECO:0000313" key="10">
    <source>
        <dbReference type="Proteomes" id="UP000015523"/>
    </source>
</evidence>
<comment type="subcellular location">
    <subcellularLocation>
        <location evidence="1">Cell membrane</location>
        <topology evidence="1">Multi-pass membrane protein</topology>
    </subcellularLocation>
</comment>
<gene>
    <name evidence="9" type="ORF">M529_00445</name>
</gene>
<feature type="transmembrane region" description="Helical" evidence="6">
    <location>
        <begin position="58"/>
        <end position="79"/>
    </location>
</feature>
<feature type="transmembrane region" description="Helical" evidence="6">
    <location>
        <begin position="7"/>
        <end position="26"/>
    </location>
</feature>
<keyword evidence="5 6" id="KW-0472">Membrane</keyword>
<dbReference type="InterPro" id="IPR052159">
    <property type="entry name" value="Competence_DNA_uptake"/>
</dbReference>
<feature type="transmembrane region" description="Helical" evidence="6">
    <location>
        <begin position="32"/>
        <end position="49"/>
    </location>
</feature>
<dbReference type="STRING" id="1346791.M529_00445"/>
<organism evidence="9 10">
    <name type="scientific">Sphingobium ummariense RL-3</name>
    <dbReference type="NCBI Taxonomy" id="1346791"/>
    <lineage>
        <taxon>Bacteria</taxon>
        <taxon>Pseudomonadati</taxon>
        <taxon>Pseudomonadota</taxon>
        <taxon>Alphaproteobacteria</taxon>
        <taxon>Sphingomonadales</taxon>
        <taxon>Sphingomonadaceae</taxon>
        <taxon>Sphingobium</taxon>
    </lineage>
</organism>
<feature type="domain" description="DUF4131" evidence="8">
    <location>
        <begin position="32"/>
        <end position="180"/>
    </location>
</feature>
<sequence length="688" mass="72861">MEEEREQLALWAPVALGAGIAAWFALPDPAGWLSFCCAMLALACGACLVPEGMRLRKLLLVCGLLATAGCLLVWGKAAWSGTPPLARPVFAEMAAEVEAVQAVPAQKMVRLLVRPEGRPDLPKRVRVNLDEGHVPEGLGRGALVQFRARLMPPAPPAVPGGYDFAQRAYFLGIGATGRALAPVTVLRAAKSGPTLRARLFDHILHRVDGHGAGIAAAFATGDQGAISEADAEAMRRSGLAHLLSISGLHVTALIGAVIFLLLKLMALNRWAALHWPLMLIAAAGGALAGIGYTLLTGAEVPTVRSCVAALLVLGGLAMERDAITLRLVAAGALVVLLVWPEALVGPSFQMSFAAVIAIVALAEHRRFRSSTAARDEAVWRKGVRAGVAALATGAAVELVLAPIALFHFHQAGMLGAFANLLAIPLTTFVVMPLEAVALLLDIVGLGAPFWWLVGHALDLLLMIAHGVAASPMAVVMAPAHSGGVFTLIVLGGLWGLLWRTRWRWLGLLPVTVGMGLILTASPPEILVTGDGRHVAVRTPGGGMAILRDRAGDYVRDTLSESAGHDGDLAAIATLPGARCSTDLCAVRLRSGRGDWQLLATRSAMLVDRPALEPACAQADIVVSDRRLPFWCRPRWFRADGRLLARTGGLAIDLESGTVRTVLRPGDRHPWIPAQRSRRGRYPSRPRQL</sequence>
<dbReference type="Pfam" id="PF03772">
    <property type="entry name" value="Competence"/>
    <property type="match status" value="1"/>
</dbReference>
<keyword evidence="3 6" id="KW-0812">Transmembrane</keyword>
<dbReference type="GO" id="GO:0005886">
    <property type="term" value="C:plasma membrane"/>
    <property type="evidence" value="ECO:0007669"/>
    <property type="project" value="UniProtKB-SubCell"/>
</dbReference>
<feature type="transmembrane region" description="Helical" evidence="6">
    <location>
        <begin position="239"/>
        <end position="262"/>
    </location>
</feature>
<name>T0JB84_9SPHN</name>
<protein>
    <recommendedName>
        <fullName evidence="11">Competence protein ComEC</fullName>
    </recommendedName>
</protein>
<dbReference type="AlphaFoldDB" id="T0JB84"/>
<feature type="transmembrane region" description="Helical" evidence="6">
    <location>
        <begin position="274"/>
        <end position="295"/>
    </location>
</feature>
<dbReference type="EMBL" id="AUWY01000019">
    <property type="protein sequence ID" value="EQB34117.1"/>
    <property type="molecule type" value="Genomic_DNA"/>
</dbReference>
<evidence type="ECO:0000313" key="9">
    <source>
        <dbReference type="EMBL" id="EQB34117.1"/>
    </source>
</evidence>
<evidence type="ECO:0000256" key="5">
    <source>
        <dbReference type="ARBA" id="ARBA00023136"/>
    </source>
</evidence>
<feature type="transmembrane region" description="Helical" evidence="6">
    <location>
        <begin position="504"/>
        <end position="522"/>
    </location>
</feature>
<feature type="transmembrane region" description="Helical" evidence="6">
    <location>
        <begin position="449"/>
        <end position="468"/>
    </location>
</feature>
<dbReference type="PATRIC" id="fig|1346791.3.peg.76"/>
<dbReference type="Pfam" id="PF13567">
    <property type="entry name" value="DUF4131"/>
    <property type="match status" value="1"/>
</dbReference>
<feature type="transmembrane region" description="Helical" evidence="6">
    <location>
        <begin position="383"/>
        <end position="408"/>
    </location>
</feature>
<evidence type="ECO:0000256" key="1">
    <source>
        <dbReference type="ARBA" id="ARBA00004651"/>
    </source>
</evidence>
<evidence type="ECO:0000256" key="4">
    <source>
        <dbReference type="ARBA" id="ARBA00022989"/>
    </source>
</evidence>
<evidence type="ECO:0008006" key="11">
    <source>
        <dbReference type="Google" id="ProtNLM"/>
    </source>
</evidence>
<dbReference type="eggNOG" id="COG0658">
    <property type="taxonomic scope" value="Bacteria"/>
</dbReference>
<dbReference type="PANTHER" id="PTHR30619">
    <property type="entry name" value="DNA INTERNALIZATION/COMPETENCE PROTEIN COMEC/REC2"/>
    <property type="match status" value="1"/>
</dbReference>
<keyword evidence="2" id="KW-1003">Cell membrane</keyword>
<feature type="transmembrane region" description="Helical" evidence="6">
    <location>
        <begin position="323"/>
        <end position="340"/>
    </location>
</feature>
<dbReference type="InterPro" id="IPR004477">
    <property type="entry name" value="ComEC_N"/>
</dbReference>
<feature type="domain" description="ComEC/Rec2-related protein" evidence="7">
    <location>
        <begin position="219"/>
        <end position="501"/>
    </location>
</feature>
<evidence type="ECO:0000259" key="8">
    <source>
        <dbReference type="Pfam" id="PF13567"/>
    </source>
</evidence>
<keyword evidence="10" id="KW-1185">Reference proteome</keyword>
<comment type="caution">
    <text evidence="9">The sequence shown here is derived from an EMBL/GenBank/DDBJ whole genome shotgun (WGS) entry which is preliminary data.</text>
</comment>
<accession>T0JB84</accession>
<evidence type="ECO:0000256" key="2">
    <source>
        <dbReference type="ARBA" id="ARBA00022475"/>
    </source>
</evidence>
<feature type="transmembrane region" description="Helical" evidence="6">
    <location>
        <begin position="420"/>
        <end position="442"/>
    </location>
</feature>
<evidence type="ECO:0000256" key="3">
    <source>
        <dbReference type="ARBA" id="ARBA00022692"/>
    </source>
</evidence>
<keyword evidence="4 6" id="KW-1133">Transmembrane helix</keyword>
<feature type="transmembrane region" description="Helical" evidence="6">
    <location>
        <begin position="301"/>
        <end position="318"/>
    </location>
</feature>